<dbReference type="AlphaFoldDB" id="A0A1Z5HR25"/>
<accession>A0A1Z5HR25</accession>
<keyword evidence="5 8" id="KW-0378">Hydrolase</keyword>
<comment type="similarity">
    <text evidence="7 8">Belongs to the PINc/VapC protein family.</text>
</comment>
<dbReference type="RefSeq" id="WP_088553420.1">
    <property type="nucleotide sequence ID" value="NZ_BDGJ01000042.1"/>
</dbReference>
<evidence type="ECO:0000256" key="7">
    <source>
        <dbReference type="ARBA" id="ARBA00038093"/>
    </source>
</evidence>
<name>A0A1Z5HR25_9FIRM</name>
<protein>
    <recommendedName>
        <fullName evidence="8">Ribonuclease VapC</fullName>
        <shortName evidence="8">RNase VapC</shortName>
        <ecNumber evidence="8">3.1.-.-</ecNumber>
    </recommendedName>
    <alternativeName>
        <fullName evidence="8">Toxin VapC</fullName>
    </alternativeName>
</protein>
<feature type="binding site" evidence="8">
    <location>
        <position position="101"/>
    </location>
    <ligand>
        <name>Mg(2+)</name>
        <dbReference type="ChEBI" id="CHEBI:18420"/>
    </ligand>
</feature>
<dbReference type="HAMAP" id="MF_00265">
    <property type="entry name" value="VapC_Nob1"/>
    <property type="match status" value="1"/>
</dbReference>
<evidence type="ECO:0000256" key="4">
    <source>
        <dbReference type="ARBA" id="ARBA00022723"/>
    </source>
</evidence>
<sequence>MSEYYVLDACALIAFLNDEAGADVVEELLRKSNRQEPNLFLHRLNLLEVYYGIYREVGPEISEQVLEKIRALPVTEVTEITQEVFLEAGRLKATYRLSLADSIAAAEAKVRGASLVTADHHEFDLIATREDIAFRWIR</sequence>
<evidence type="ECO:0000256" key="2">
    <source>
        <dbReference type="ARBA" id="ARBA00022649"/>
    </source>
</evidence>
<dbReference type="Pfam" id="PF01850">
    <property type="entry name" value="PIN"/>
    <property type="match status" value="1"/>
</dbReference>
<evidence type="ECO:0000256" key="1">
    <source>
        <dbReference type="ARBA" id="ARBA00001946"/>
    </source>
</evidence>
<keyword evidence="11" id="KW-1185">Reference proteome</keyword>
<dbReference type="SUPFAM" id="SSF88723">
    <property type="entry name" value="PIN domain-like"/>
    <property type="match status" value="1"/>
</dbReference>
<evidence type="ECO:0000256" key="5">
    <source>
        <dbReference type="ARBA" id="ARBA00022801"/>
    </source>
</evidence>
<dbReference type="InterPro" id="IPR050556">
    <property type="entry name" value="Type_II_TA_system_RNase"/>
</dbReference>
<feature type="domain" description="PIN" evidence="9">
    <location>
        <begin position="5"/>
        <end position="124"/>
    </location>
</feature>
<evidence type="ECO:0000256" key="8">
    <source>
        <dbReference type="HAMAP-Rule" id="MF_00265"/>
    </source>
</evidence>
<dbReference type="PANTHER" id="PTHR33653">
    <property type="entry name" value="RIBONUCLEASE VAPC2"/>
    <property type="match status" value="1"/>
</dbReference>
<comment type="function">
    <text evidence="8">Toxic component of a toxin-antitoxin (TA) system. An RNase.</text>
</comment>
<dbReference type="GO" id="GO:0000287">
    <property type="term" value="F:magnesium ion binding"/>
    <property type="evidence" value="ECO:0007669"/>
    <property type="project" value="UniProtKB-UniRule"/>
</dbReference>
<dbReference type="GO" id="GO:0016787">
    <property type="term" value="F:hydrolase activity"/>
    <property type="evidence" value="ECO:0007669"/>
    <property type="project" value="UniProtKB-KW"/>
</dbReference>
<comment type="caution">
    <text evidence="10">The sequence shown here is derived from an EMBL/GenBank/DDBJ whole genome shotgun (WGS) entry which is preliminary data.</text>
</comment>
<evidence type="ECO:0000313" key="11">
    <source>
        <dbReference type="Proteomes" id="UP000197032"/>
    </source>
</evidence>
<dbReference type="OrthoDB" id="1723839at2"/>
<dbReference type="GO" id="GO:0004540">
    <property type="term" value="F:RNA nuclease activity"/>
    <property type="evidence" value="ECO:0007669"/>
    <property type="project" value="InterPro"/>
</dbReference>
<evidence type="ECO:0000256" key="3">
    <source>
        <dbReference type="ARBA" id="ARBA00022722"/>
    </source>
</evidence>
<reference evidence="11" key="1">
    <citation type="journal article" date="2017" name="Appl. Environ. Microbiol.">
        <title>Genomic analysis of Calderihabitans maritimus KKC1, a thermophilic hydrogenogenic carboxydotrophic bacterium isolated from marine sediment.</title>
        <authorList>
            <person name="Omae K."/>
            <person name="Yoneda Y."/>
            <person name="Fukuyama Y."/>
            <person name="Yoshida T."/>
            <person name="Sako Y."/>
        </authorList>
    </citation>
    <scope>NUCLEOTIDE SEQUENCE [LARGE SCALE GENOMIC DNA]</scope>
    <source>
        <strain evidence="11">KKC1</strain>
    </source>
</reference>
<keyword evidence="2 8" id="KW-1277">Toxin-antitoxin system</keyword>
<evidence type="ECO:0000259" key="9">
    <source>
        <dbReference type="Pfam" id="PF01850"/>
    </source>
</evidence>
<proteinExistence type="inferred from homology"/>
<dbReference type="GO" id="GO:0090729">
    <property type="term" value="F:toxin activity"/>
    <property type="evidence" value="ECO:0007669"/>
    <property type="project" value="UniProtKB-KW"/>
</dbReference>
<evidence type="ECO:0000256" key="6">
    <source>
        <dbReference type="ARBA" id="ARBA00022842"/>
    </source>
</evidence>
<keyword evidence="4 8" id="KW-0479">Metal-binding</keyword>
<dbReference type="InterPro" id="IPR022907">
    <property type="entry name" value="VapC_family"/>
</dbReference>
<dbReference type="EMBL" id="BDGJ01000042">
    <property type="protein sequence ID" value="GAW91979.1"/>
    <property type="molecule type" value="Genomic_DNA"/>
</dbReference>
<dbReference type="InterPro" id="IPR029060">
    <property type="entry name" value="PIN-like_dom_sf"/>
</dbReference>
<comment type="cofactor">
    <cofactor evidence="1 8">
        <name>Mg(2+)</name>
        <dbReference type="ChEBI" id="CHEBI:18420"/>
    </cofactor>
</comment>
<feature type="binding site" evidence="8">
    <location>
        <position position="8"/>
    </location>
    <ligand>
        <name>Mg(2+)</name>
        <dbReference type="ChEBI" id="CHEBI:18420"/>
    </ligand>
</feature>
<keyword evidence="6 8" id="KW-0460">Magnesium</keyword>
<dbReference type="EC" id="3.1.-.-" evidence="8"/>
<gene>
    <name evidence="8" type="primary">vapC</name>
    <name evidence="10" type="ORF">KKC1_11390</name>
</gene>
<evidence type="ECO:0000313" key="10">
    <source>
        <dbReference type="EMBL" id="GAW91979.1"/>
    </source>
</evidence>
<dbReference type="PANTHER" id="PTHR33653:SF1">
    <property type="entry name" value="RIBONUCLEASE VAPC2"/>
    <property type="match status" value="1"/>
</dbReference>
<organism evidence="10 11">
    <name type="scientific">Calderihabitans maritimus</name>
    <dbReference type="NCBI Taxonomy" id="1246530"/>
    <lineage>
        <taxon>Bacteria</taxon>
        <taxon>Bacillati</taxon>
        <taxon>Bacillota</taxon>
        <taxon>Clostridia</taxon>
        <taxon>Neomoorellales</taxon>
        <taxon>Calderihabitantaceae</taxon>
        <taxon>Calderihabitans</taxon>
    </lineage>
</organism>
<keyword evidence="3 8" id="KW-0540">Nuclease</keyword>
<dbReference type="CDD" id="cd18689">
    <property type="entry name" value="PIN_VapC-like"/>
    <property type="match status" value="1"/>
</dbReference>
<keyword evidence="8" id="KW-0800">Toxin</keyword>
<dbReference type="InterPro" id="IPR002716">
    <property type="entry name" value="PIN_dom"/>
</dbReference>
<dbReference type="Gene3D" id="3.40.50.1010">
    <property type="entry name" value="5'-nuclease"/>
    <property type="match status" value="1"/>
</dbReference>
<dbReference type="Proteomes" id="UP000197032">
    <property type="component" value="Unassembled WGS sequence"/>
</dbReference>